<evidence type="ECO:0000256" key="5">
    <source>
        <dbReference type="ARBA" id="ARBA00022741"/>
    </source>
</evidence>
<dbReference type="GO" id="GO:0004386">
    <property type="term" value="F:helicase activity"/>
    <property type="evidence" value="ECO:0007669"/>
    <property type="project" value="UniProtKB-KW"/>
</dbReference>
<gene>
    <name evidence="12" type="primary">cas3</name>
    <name evidence="12" type="ORF">H9S92_10635</name>
</gene>
<dbReference type="Gene3D" id="3.40.50.300">
    <property type="entry name" value="P-loop containing nucleotide triphosphate hydrolases"/>
    <property type="match status" value="2"/>
</dbReference>
<evidence type="ECO:0000259" key="10">
    <source>
        <dbReference type="PROSITE" id="PS51194"/>
    </source>
</evidence>
<comment type="similarity">
    <text evidence="1">In the N-terminal section; belongs to the CRISPR-associated nuclease Cas3-HD family.</text>
</comment>
<dbReference type="EMBL" id="JACSIT010000100">
    <property type="protein sequence ID" value="MBC6994621.1"/>
    <property type="molecule type" value="Genomic_DNA"/>
</dbReference>
<dbReference type="CDD" id="cd17930">
    <property type="entry name" value="DEXHc_cas3"/>
    <property type="match status" value="1"/>
</dbReference>
<proteinExistence type="inferred from homology"/>
<evidence type="ECO:0000256" key="3">
    <source>
        <dbReference type="ARBA" id="ARBA00022722"/>
    </source>
</evidence>
<keyword evidence="4" id="KW-0479">Metal-binding</keyword>
<comment type="caution">
    <text evidence="12">The sequence shown here is derived from an EMBL/GenBank/DDBJ whole genome shotgun (WGS) entry which is preliminary data.</text>
</comment>
<dbReference type="RefSeq" id="WP_187466689.1">
    <property type="nucleotide sequence ID" value="NZ_JACSIT010000100.1"/>
</dbReference>
<dbReference type="GO" id="GO:0005524">
    <property type="term" value="F:ATP binding"/>
    <property type="evidence" value="ECO:0007669"/>
    <property type="project" value="UniProtKB-KW"/>
</dbReference>
<dbReference type="PROSITE" id="PS51194">
    <property type="entry name" value="HELICASE_CTER"/>
    <property type="match status" value="1"/>
</dbReference>
<dbReference type="Pfam" id="PF22590">
    <property type="entry name" value="Cas3-like_C_2"/>
    <property type="match status" value="1"/>
</dbReference>
<evidence type="ECO:0000256" key="2">
    <source>
        <dbReference type="ARBA" id="ARBA00009046"/>
    </source>
</evidence>
<evidence type="ECO:0000256" key="1">
    <source>
        <dbReference type="ARBA" id="ARBA00006847"/>
    </source>
</evidence>
<keyword evidence="13" id="KW-1185">Reference proteome</keyword>
<dbReference type="Gene3D" id="1.10.3210.30">
    <property type="match status" value="1"/>
</dbReference>
<keyword evidence="5" id="KW-0547">Nucleotide-binding</keyword>
<organism evidence="12 13">
    <name type="scientific">Neolewinella lacunae</name>
    <dbReference type="NCBI Taxonomy" id="1517758"/>
    <lineage>
        <taxon>Bacteria</taxon>
        <taxon>Pseudomonadati</taxon>
        <taxon>Bacteroidota</taxon>
        <taxon>Saprospiria</taxon>
        <taxon>Saprospirales</taxon>
        <taxon>Lewinellaceae</taxon>
        <taxon>Neolewinella</taxon>
    </lineage>
</organism>
<dbReference type="GO" id="GO:0003676">
    <property type="term" value="F:nucleic acid binding"/>
    <property type="evidence" value="ECO:0007669"/>
    <property type="project" value="InterPro"/>
</dbReference>
<feature type="domain" description="HD Cas3-type" evidence="11">
    <location>
        <begin position="10"/>
        <end position="238"/>
    </location>
</feature>
<keyword evidence="3" id="KW-0540">Nuclease</keyword>
<dbReference type="InterPro" id="IPR011545">
    <property type="entry name" value="DEAD/DEAH_box_helicase_dom"/>
</dbReference>
<name>A0A923PMX3_9BACT</name>
<evidence type="ECO:0000313" key="12">
    <source>
        <dbReference type="EMBL" id="MBC6994621.1"/>
    </source>
</evidence>
<dbReference type="Pfam" id="PF18019">
    <property type="entry name" value="Cas3_HD"/>
    <property type="match status" value="1"/>
</dbReference>
<evidence type="ECO:0000259" key="11">
    <source>
        <dbReference type="PROSITE" id="PS51643"/>
    </source>
</evidence>
<evidence type="ECO:0000256" key="8">
    <source>
        <dbReference type="ARBA" id="ARBA00022840"/>
    </source>
</evidence>
<keyword evidence="9" id="KW-0051">Antiviral defense</keyword>
<dbReference type="GO" id="GO:0004518">
    <property type="term" value="F:nuclease activity"/>
    <property type="evidence" value="ECO:0007669"/>
    <property type="project" value="UniProtKB-KW"/>
</dbReference>
<evidence type="ECO:0000256" key="4">
    <source>
        <dbReference type="ARBA" id="ARBA00022723"/>
    </source>
</evidence>
<dbReference type="NCBIfam" id="TIGR01596">
    <property type="entry name" value="cas3_HD"/>
    <property type="match status" value="1"/>
</dbReference>
<reference evidence="12" key="1">
    <citation type="submission" date="2020-08" db="EMBL/GenBank/DDBJ databases">
        <title>Lewinella bacteria from marine environments.</title>
        <authorList>
            <person name="Zhong Y."/>
        </authorList>
    </citation>
    <scope>NUCLEOTIDE SEQUENCE</scope>
    <source>
        <strain evidence="12">KCTC 42187</strain>
    </source>
</reference>
<keyword evidence="8" id="KW-0067">ATP-binding</keyword>
<dbReference type="Pfam" id="PF00270">
    <property type="entry name" value="DEAD"/>
    <property type="match status" value="1"/>
</dbReference>
<dbReference type="InterPro" id="IPR054712">
    <property type="entry name" value="Cas3-like_dom"/>
</dbReference>
<keyword evidence="6" id="KW-0378">Hydrolase</keyword>
<dbReference type="NCBIfam" id="TIGR01587">
    <property type="entry name" value="cas3_core"/>
    <property type="match status" value="1"/>
</dbReference>
<dbReference type="GO" id="GO:0046872">
    <property type="term" value="F:metal ion binding"/>
    <property type="evidence" value="ECO:0007669"/>
    <property type="project" value="UniProtKB-KW"/>
</dbReference>
<dbReference type="InterPro" id="IPR001650">
    <property type="entry name" value="Helicase_C-like"/>
</dbReference>
<evidence type="ECO:0000256" key="9">
    <source>
        <dbReference type="ARBA" id="ARBA00023118"/>
    </source>
</evidence>
<dbReference type="InterPro" id="IPR038257">
    <property type="entry name" value="CRISPR-assoc_Cas3_HD_sf"/>
</dbReference>
<sequence length="861" mass="98119">MSSFSKHRLVSHPHQSLYRHLSSVDEVSERALRAKVLGPQLFPGLDAEVLRRLLVFFHDFGKGTDFFQWMITQVAQKENASFAGLDADYAQSFAAHAEPFVAQIGREGGPLRGHAQLGAFVVQTALPADADPLLRAIVFEVIARHHGNLRNFDQAAEREAEAHDELLSEQWKRMNHGDYRAILADTGLGYAEDLAVVRQRSRRTFFTRVFLELSRNETLLPYLQTVFLFSLLLSGDKGDLMLPERTLVGRGRRCNEQLIEQFKLSSFGTPSQDGINQWREEAYQRVAANLLEHANAGFYSITLPTGMGKTLTAYNAAIQLQNRLADRWQTDNPHCIPRIIYCLPFTSVIDQNAAILEKILALDPDMVGALAKHHYLADWPEAKDTHEQALNYSEKEYLVEGWEYTLTVTTFVQLLHTVVSNRNRQLRKFHNLANAVVVLDEVQSIPPKYFNLVSKLFVALHEQLGTRFVFVTATQPFLMNPADGYEPVELTDPTKVYTRLAFERMNRIDLDVRLWKDGPEEIAEQTDIFARAIQEEADSSFLIILNLVRESQAVYHSLAGEAYRQPNVEYLYLSSAILPVLRREIIERVKHPPAGKRIVLVSTQVVEAGVDIDLDVVYRAFAPLDSINQSAGRCNRNMRAGWRGSVRLFKSKGAKDIYDVVLLEKTERTLKKQLSTEAKLPDGQPGILPEARFYEMNQTYMHEMRRAVADGSDASRQILEDLYRLNFEKANAAFQLIPKTYETFGVFIDDPQNLPKVSVKLDGMEKTVNSSDVYQAMQNILQATAEDRWERKRQLRLLRPALLQYVVQIPTRYLPEDLHEDARARPFIRMGTEAGERNYARCYNLITGYFLPDAAPNHQSF</sequence>
<dbReference type="AlphaFoldDB" id="A0A923PMX3"/>
<accession>A0A923PMX3</accession>
<comment type="similarity">
    <text evidence="2">In the central section; belongs to the CRISPR-associated helicase Cas3 family.</text>
</comment>
<dbReference type="CDD" id="cd09641">
    <property type="entry name" value="Cas3''_I"/>
    <property type="match status" value="1"/>
</dbReference>
<dbReference type="Proteomes" id="UP000650081">
    <property type="component" value="Unassembled WGS sequence"/>
</dbReference>
<keyword evidence="7" id="KW-0347">Helicase</keyword>
<protein>
    <submittedName>
        <fullName evidence="12">CRISPR-associated helicase Cas3</fullName>
    </submittedName>
</protein>
<dbReference type="InterPro" id="IPR006474">
    <property type="entry name" value="Helicase_Cas3_CRISPR-ass_core"/>
</dbReference>
<dbReference type="PROSITE" id="PS51643">
    <property type="entry name" value="HD_CAS3"/>
    <property type="match status" value="1"/>
</dbReference>
<evidence type="ECO:0000256" key="6">
    <source>
        <dbReference type="ARBA" id="ARBA00022801"/>
    </source>
</evidence>
<feature type="domain" description="Helicase C-terminal" evidence="10">
    <location>
        <begin position="525"/>
        <end position="686"/>
    </location>
</feature>
<dbReference type="InterPro" id="IPR006483">
    <property type="entry name" value="CRISPR-assoc_Cas3_HD"/>
</dbReference>
<evidence type="ECO:0000256" key="7">
    <source>
        <dbReference type="ARBA" id="ARBA00022806"/>
    </source>
</evidence>
<dbReference type="GO" id="GO:0051607">
    <property type="term" value="P:defense response to virus"/>
    <property type="evidence" value="ECO:0007669"/>
    <property type="project" value="UniProtKB-KW"/>
</dbReference>
<dbReference type="InterPro" id="IPR027417">
    <property type="entry name" value="P-loop_NTPase"/>
</dbReference>
<dbReference type="GO" id="GO:0016787">
    <property type="term" value="F:hydrolase activity"/>
    <property type="evidence" value="ECO:0007669"/>
    <property type="project" value="UniProtKB-KW"/>
</dbReference>
<evidence type="ECO:0000313" key="13">
    <source>
        <dbReference type="Proteomes" id="UP000650081"/>
    </source>
</evidence>
<dbReference type="SMART" id="SM00490">
    <property type="entry name" value="HELICc"/>
    <property type="match status" value="1"/>
</dbReference>
<dbReference type="SUPFAM" id="SSF52540">
    <property type="entry name" value="P-loop containing nucleoside triphosphate hydrolases"/>
    <property type="match status" value="1"/>
</dbReference>